<accession>A0AAV2SC52</accession>
<dbReference type="Proteomes" id="UP001497623">
    <property type="component" value="Unassembled WGS sequence"/>
</dbReference>
<feature type="non-terminal residue" evidence="5">
    <location>
        <position position="1"/>
    </location>
</feature>
<dbReference type="GO" id="GO:0006508">
    <property type="term" value="P:proteolysis"/>
    <property type="evidence" value="ECO:0007669"/>
    <property type="project" value="InterPro"/>
</dbReference>
<keyword evidence="3" id="KW-0325">Glycoprotein</keyword>
<dbReference type="GO" id="GO:0008236">
    <property type="term" value="F:serine-type peptidase activity"/>
    <property type="evidence" value="ECO:0007669"/>
    <property type="project" value="UniProtKB-KW"/>
</dbReference>
<dbReference type="InterPro" id="IPR050278">
    <property type="entry name" value="Serine_Prot_S9B/DPPIV"/>
</dbReference>
<organism evidence="5 6">
    <name type="scientific">Meganyctiphanes norvegica</name>
    <name type="common">Northern krill</name>
    <name type="synonym">Thysanopoda norvegica</name>
    <dbReference type="NCBI Taxonomy" id="48144"/>
    <lineage>
        <taxon>Eukaryota</taxon>
        <taxon>Metazoa</taxon>
        <taxon>Ecdysozoa</taxon>
        <taxon>Arthropoda</taxon>
        <taxon>Crustacea</taxon>
        <taxon>Multicrustacea</taxon>
        <taxon>Malacostraca</taxon>
        <taxon>Eumalacostraca</taxon>
        <taxon>Eucarida</taxon>
        <taxon>Euphausiacea</taxon>
        <taxon>Euphausiidae</taxon>
        <taxon>Meganyctiphanes</taxon>
    </lineage>
</organism>
<evidence type="ECO:0000256" key="3">
    <source>
        <dbReference type="ARBA" id="ARBA00023180"/>
    </source>
</evidence>
<evidence type="ECO:0000313" key="5">
    <source>
        <dbReference type="EMBL" id="CAL4172619.1"/>
    </source>
</evidence>
<dbReference type="GO" id="GO:0005886">
    <property type="term" value="C:plasma membrane"/>
    <property type="evidence" value="ECO:0007669"/>
    <property type="project" value="TreeGrafter"/>
</dbReference>
<dbReference type="PANTHER" id="PTHR11731:SF200">
    <property type="entry name" value="DIPEPTIDYL PEPTIDASE 10, ISOFORM B"/>
    <property type="match status" value="1"/>
</dbReference>
<dbReference type="EMBL" id="CAXKWB010052280">
    <property type="protein sequence ID" value="CAL4172619.1"/>
    <property type="molecule type" value="Genomic_DNA"/>
</dbReference>
<dbReference type="Gene3D" id="2.140.10.30">
    <property type="entry name" value="Dipeptidylpeptidase IV, N-terminal domain"/>
    <property type="match status" value="1"/>
</dbReference>
<keyword evidence="1" id="KW-0645">Protease</keyword>
<keyword evidence="1" id="KW-0031">Aminopeptidase</keyword>
<name>A0AAV2SC52_MEGNR</name>
<keyword evidence="2" id="KW-0720">Serine protease</keyword>
<dbReference type="PANTHER" id="PTHR11731">
    <property type="entry name" value="PROTEASE FAMILY S9B,C DIPEPTIDYL-PEPTIDASE IV-RELATED"/>
    <property type="match status" value="1"/>
</dbReference>
<dbReference type="Pfam" id="PF00930">
    <property type="entry name" value="DPPIV_N"/>
    <property type="match status" value="1"/>
</dbReference>
<proteinExistence type="predicted"/>
<dbReference type="AlphaFoldDB" id="A0AAV2SC52"/>
<evidence type="ECO:0000256" key="2">
    <source>
        <dbReference type="ARBA" id="ARBA00022825"/>
    </source>
</evidence>
<feature type="non-terminal residue" evidence="5">
    <location>
        <position position="126"/>
    </location>
</feature>
<dbReference type="InterPro" id="IPR002469">
    <property type="entry name" value="Peptidase_S9B_N"/>
</dbReference>
<evidence type="ECO:0000313" key="6">
    <source>
        <dbReference type="Proteomes" id="UP001497623"/>
    </source>
</evidence>
<keyword evidence="1" id="KW-0378">Hydrolase</keyword>
<dbReference type="GO" id="GO:0004177">
    <property type="term" value="F:aminopeptidase activity"/>
    <property type="evidence" value="ECO:0007669"/>
    <property type="project" value="UniProtKB-KW"/>
</dbReference>
<feature type="domain" description="Dipeptidylpeptidase IV N-terminal" evidence="4">
    <location>
        <begin position="3"/>
        <end position="124"/>
    </location>
</feature>
<comment type="caution">
    <text evidence="5">The sequence shown here is derived from an EMBL/GenBank/DDBJ whole genome shotgun (WGS) entry which is preliminary data.</text>
</comment>
<keyword evidence="6" id="KW-1185">Reference proteome</keyword>
<gene>
    <name evidence="5" type="ORF">MNOR_LOCUS34289</name>
</gene>
<dbReference type="SUPFAM" id="SSF82171">
    <property type="entry name" value="DPP6 N-terminal domain-like"/>
    <property type="match status" value="1"/>
</dbReference>
<evidence type="ECO:0000256" key="1">
    <source>
        <dbReference type="ARBA" id="ARBA00022438"/>
    </source>
</evidence>
<sequence length="126" mass="14279">EYIFKSSSALWLSSDGSWMCYASFNDTAVAETAIPIYTQQYAQIKTIRYPLVDSINPSMSLWVVDLTQPSASPKELVPPNRIKDKDHYVTSVKWASNNRLLVVWRNRAQNLSVSTLCQSTVSKCQE</sequence>
<protein>
    <recommendedName>
        <fullName evidence="4">Dipeptidylpeptidase IV N-terminal domain-containing protein</fullName>
    </recommendedName>
</protein>
<reference evidence="5 6" key="1">
    <citation type="submission" date="2024-05" db="EMBL/GenBank/DDBJ databases">
        <authorList>
            <person name="Wallberg A."/>
        </authorList>
    </citation>
    <scope>NUCLEOTIDE SEQUENCE [LARGE SCALE GENOMIC DNA]</scope>
</reference>
<evidence type="ECO:0000259" key="4">
    <source>
        <dbReference type="Pfam" id="PF00930"/>
    </source>
</evidence>
<dbReference type="GO" id="GO:0008239">
    <property type="term" value="F:dipeptidyl-peptidase activity"/>
    <property type="evidence" value="ECO:0007669"/>
    <property type="project" value="TreeGrafter"/>
</dbReference>